<name>A0AAN9MNV6_PHACN</name>
<organism evidence="1 2">
    <name type="scientific">Phaseolus coccineus</name>
    <name type="common">Scarlet runner bean</name>
    <name type="synonym">Phaseolus multiflorus</name>
    <dbReference type="NCBI Taxonomy" id="3886"/>
    <lineage>
        <taxon>Eukaryota</taxon>
        <taxon>Viridiplantae</taxon>
        <taxon>Streptophyta</taxon>
        <taxon>Embryophyta</taxon>
        <taxon>Tracheophyta</taxon>
        <taxon>Spermatophyta</taxon>
        <taxon>Magnoliopsida</taxon>
        <taxon>eudicotyledons</taxon>
        <taxon>Gunneridae</taxon>
        <taxon>Pentapetalae</taxon>
        <taxon>rosids</taxon>
        <taxon>fabids</taxon>
        <taxon>Fabales</taxon>
        <taxon>Fabaceae</taxon>
        <taxon>Papilionoideae</taxon>
        <taxon>50 kb inversion clade</taxon>
        <taxon>NPAAA clade</taxon>
        <taxon>indigoferoid/millettioid clade</taxon>
        <taxon>Phaseoleae</taxon>
        <taxon>Phaseolus</taxon>
    </lineage>
</organism>
<evidence type="ECO:0000313" key="2">
    <source>
        <dbReference type="Proteomes" id="UP001374584"/>
    </source>
</evidence>
<evidence type="ECO:0000313" key="1">
    <source>
        <dbReference type="EMBL" id="KAK7354818.1"/>
    </source>
</evidence>
<dbReference type="Proteomes" id="UP001374584">
    <property type="component" value="Unassembled WGS sequence"/>
</dbReference>
<dbReference type="AlphaFoldDB" id="A0AAN9MNV6"/>
<keyword evidence="2" id="KW-1185">Reference proteome</keyword>
<proteinExistence type="predicted"/>
<reference evidence="1 2" key="1">
    <citation type="submission" date="2024-01" db="EMBL/GenBank/DDBJ databases">
        <title>The genomes of 5 underutilized Papilionoideae crops provide insights into root nodulation and disease resistanc.</title>
        <authorList>
            <person name="Jiang F."/>
        </authorList>
    </citation>
    <scope>NUCLEOTIDE SEQUENCE [LARGE SCALE GENOMIC DNA]</scope>
    <source>
        <strain evidence="1">JINMINGXINNONG_FW02</strain>
        <tissue evidence="1">Leaves</tissue>
    </source>
</reference>
<dbReference type="EMBL" id="JAYMYR010000007">
    <property type="protein sequence ID" value="KAK7354818.1"/>
    <property type="molecule type" value="Genomic_DNA"/>
</dbReference>
<gene>
    <name evidence="1" type="ORF">VNO80_20320</name>
</gene>
<accession>A0AAN9MNV6</accession>
<comment type="caution">
    <text evidence="1">The sequence shown here is derived from an EMBL/GenBank/DDBJ whole genome shotgun (WGS) entry which is preliminary data.</text>
</comment>
<sequence>MTQNMSANNYTSQSLKSGLLLRQLRKSCSHLIEFDLDQVEGLWACTASSVIYCGKILFAPLVDAFA</sequence>
<protein>
    <submittedName>
        <fullName evidence="1">Uncharacterized protein</fullName>
    </submittedName>
</protein>